<keyword evidence="2" id="KW-0863">Zinc-finger</keyword>
<comment type="caution">
    <text evidence="6">The sequence shown here is derived from an EMBL/GenBank/DDBJ whole genome shotgun (WGS) entry which is preliminary data.</text>
</comment>
<dbReference type="Gene3D" id="1.20.120.910">
    <property type="entry name" value="DksA, coiled-coil domain"/>
    <property type="match status" value="1"/>
</dbReference>
<gene>
    <name evidence="6" type="ORF">GCM10009741_22150</name>
</gene>
<evidence type="ECO:0000256" key="4">
    <source>
        <dbReference type="PROSITE-ProRule" id="PRU00510"/>
    </source>
</evidence>
<evidence type="ECO:0000313" key="7">
    <source>
        <dbReference type="Proteomes" id="UP001500363"/>
    </source>
</evidence>
<name>A0ABN2AK79_9ACTN</name>
<dbReference type="Proteomes" id="UP001500363">
    <property type="component" value="Unassembled WGS sequence"/>
</dbReference>
<keyword evidence="7" id="KW-1185">Reference proteome</keyword>
<dbReference type="InterPro" id="IPR020458">
    <property type="entry name" value="Znf_DskA_TraR_CS"/>
</dbReference>
<dbReference type="RefSeq" id="WP_344172719.1">
    <property type="nucleotide sequence ID" value="NZ_BAAANC010000001.1"/>
</dbReference>
<feature type="domain" description="Zinc finger DksA/TraR C4-type" evidence="5">
    <location>
        <begin position="70"/>
        <end position="103"/>
    </location>
</feature>
<keyword evidence="1" id="KW-0479">Metal-binding</keyword>
<dbReference type="EMBL" id="BAAANC010000001">
    <property type="protein sequence ID" value="GAA1520841.1"/>
    <property type="molecule type" value="Genomic_DNA"/>
</dbReference>
<evidence type="ECO:0000259" key="5">
    <source>
        <dbReference type="Pfam" id="PF01258"/>
    </source>
</evidence>
<dbReference type="PROSITE" id="PS01102">
    <property type="entry name" value="ZF_DKSA_1"/>
    <property type="match status" value="1"/>
</dbReference>
<dbReference type="Pfam" id="PF01258">
    <property type="entry name" value="zf-dskA_traR"/>
    <property type="match status" value="1"/>
</dbReference>
<protein>
    <submittedName>
        <fullName evidence="6">TraR/DksA C4-type zinc finger protein</fullName>
    </submittedName>
</protein>
<evidence type="ECO:0000256" key="2">
    <source>
        <dbReference type="ARBA" id="ARBA00022771"/>
    </source>
</evidence>
<evidence type="ECO:0000256" key="1">
    <source>
        <dbReference type="ARBA" id="ARBA00022723"/>
    </source>
</evidence>
<evidence type="ECO:0000256" key="3">
    <source>
        <dbReference type="ARBA" id="ARBA00022833"/>
    </source>
</evidence>
<feature type="zinc finger region" description="dksA C4-type" evidence="4">
    <location>
        <begin position="75"/>
        <end position="99"/>
    </location>
</feature>
<accession>A0ABN2AK79</accession>
<dbReference type="PROSITE" id="PS51128">
    <property type="entry name" value="ZF_DKSA_2"/>
    <property type="match status" value="1"/>
</dbReference>
<dbReference type="InterPro" id="IPR000962">
    <property type="entry name" value="Znf_DskA_TraR"/>
</dbReference>
<keyword evidence="3" id="KW-0862">Zinc</keyword>
<sequence length="104" mass="11474">MSTDVGRPQHLTVHEARQRLEHERNSRLVQLRAIEAGAGPAEADLRNAQTAAIQRTLKEIEAAGQRLLDGTYGTCSSCATAIPAERLEILPYVRFCVTCQQRST</sequence>
<proteinExistence type="predicted"/>
<dbReference type="PANTHER" id="PTHR33823">
    <property type="entry name" value="RNA POLYMERASE-BINDING TRANSCRIPTION FACTOR DKSA-RELATED"/>
    <property type="match status" value="1"/>
</dbReference>
<dbReference type="PANTHER" id="PTHR33823:SF4">
    <property type="entry name" value="GENERAL STRESS PROTEIN 16O"/>
    <property type="match status" value="1"/>
</dbReference>
<dbReference type="SUPFAM" id="SSF57716">
    <property type="entry name" value="Glucocorticoid receptor-like (DNA-binding domain)"/>
    <property type="match status" value="1"/>
</dbReference>
<reference evidence="6 7" key="1">
    <citation type="journal article" date="2019" name="Int. J. Syst. Evol. Microbiol.">
        <title>The Global Catalogue of Microorganisms (GCM) 10K type strain sequencing project: providing services to taxonomists for standard genome sequencing and annotation.</title>
        <authorList>
            <consortium name="The Broad Institute Genomics Platform"/>
            <consortium name="The Broad Institute Genome Sequencing Center for Infectious Disease"/>
            <person name="Wu L."/>
            <person name="Ma J."/>
        </authorList>
    </citation>
    <scope>NUCLEOTIDE SEQUENCE [LARGE SCALE GENOMIC DNA]</scope>
    <source>
        <strain evidence="6 7">JCM 14303</strain>
    </source>
</reference>
<organism evidence="6 7">
    <name type="scientific">Kribbella lupini</name>
    <dbReference type="NCBI Taxonomy" id="291602"/>
    <lineage>
        <taxon>Bacteria</taxon>
        <taxon>Bacillati</taxon>
        <taxon>Actinomycetota</taxon>
        <taxon>Actinomycetes</taxon>
        <taxon>Propionibacteriales</taxon>
        <taxon>Kribbellaceae</taxon>
        <taxon>Kribbella</taxon>
    </lineage>
</organism>
<evidence type="ECO:0000313" key="6">
    <source>
        <dbReference type="EMBL" id="GAA1520841.1"/>
    </source>
</evidence>